<accession>A0A8B9T3Q4</accession>
<reference evidence="13" key="1">
    <citation type="submission" date="2019-08" db="EMBL/GenBank/DDBJ databases">
        <title>Three high-quality genomes provides insights into domestication of ducks.</title>
        <authorList>
            <person name="Hou Z.C."/>
            <person name="Zhu F."/>
            <person name="Yin Z.T."/>
            <person name="Zhang F."/>
        </authorList>
    </citation>
    <scope>NUCLEOTIDE SEQUENCE [LARGE SCALE GENOMIC DNA]</scope>
</reference>
<keyword evidence="5 10" id="KW-1133">Transmembrane helix</keyword>
<dbReference type="GO" id="GO:0016020">
    <property type="term" value="C:membrane"/>
    <property type="evidence" value="ECO:0007669"/>
    <property type="project" value="UniProtKB-SubCell"/>
</dbReference>
<evidence type="ECO:0000313" key="13">
    <source>
        <dbReference type="Ensembl" id="ENSAPLP00020015103.1"/>
    </source>
</evidence>
<dbReference type="InterPro" id="IPR050932">
    <property type="entry name" value="TM2D1-3-like"/>
</dbReference>
<feature type="region of interest" description="Disordered" evidence="9">
    <location>
        <begin position="34"/>
        <end position="53"/>
    </location>
</feature>
<dbReference type="GeneID" id="113839752"/>
<feature type="signal peptide" evidence="11">
    <location>
        <begin position="1"/>
        <end position="34"/>
    </location>
</feature>
<keyword evidence="7" id="KW-0325">Glycoprotein</keyword>
<evidence type="ECO:0000259" key="12">
    <source>
        <dbReference type="Pfam" id="PF05154"/>
    </source>
</evidence>
<dbReference type="KEGG" id="apla:113839752"/>
<dbReference type="Proteomes" id="UP000694400">
    <property type="component" value="Chromosome 27"/>
</dbReference>
<organism evidence="13 14">
    <name type="scientific">Anas platyrhynchos</name>
    <name type="common">Mallard</name>
    <name type="synonym">Anas boschas</name>
    <dbReference type="NCBI Taxonomy" id="8839"/>
    <lineage>
        <taxon>Eukaryota</taxon>
        <taxon>Metazoa</taxon>
        <taxon>Chordata</taxon>
        <taxon>Craniata</taxon>
        <taxon>Vertebrata</taxon>
        <taxon>Euteleostomi</taxon>
        <taxon>Archelosauria</taxon>
        <taxon>Archosauria</taxon>
        <taxon>Dinosauria</taxon>
        <taxon>Saurischia</taxon>
        <taxon>Theropoda</taxon>
        <taxon>Coelurosauria</taxon>
        <taxon>Aves</taxon>
        <taxon>Neognathae</taxon>
        <taxon>Galloanserae</taxon>
        <taxon>Anseriformes</taxon>
        <taxon>Anatidae</taxon>
        <taxon>Anatinae</taxon>
        <taxon>Anas</taxon>
    </lineage>
</organism>
<dbReference type="CTD" id="83877"/>
<comment type="similarity">
    <text evidence="2">Belongs to the TM2 family.</text>
</comment>
<evidence type="ECO:0000313" key="14">
    <source>
        <dbReference type="Proteomes" id="UP000694400"/>
    </source>
</evidence>
<feature type="transmembrane region" description="Helical" evidence="10">
    <location>
        <begin position="173"/>
        <end position="196"/>
    </location>
</feature>
<evidence type="ECO:0000256" key="11">
    <source>
        <dbReference type="SAM" id="SignalP"/>
    </source>
</evidence>
<keyword evidence="3 10" id="KW-0812">Transmembrane</keyword>
<feature type="domain" description="TM2" evidence="12">
    <location>
        <begin position="140"/>
        <end position="188"/>
    </location>
</feature>
<dbReference type="Pfam" id="PF05154">
    <property type="entry name" value="TM2"/>
    <property type="match status" value="1"/>
</dbReference>
<evidence type="ECO:0000256" key="5">
    <source>
        <dbReference type="ARBA" id="ARBA00022989"/>
    </source>
</evidence>
<evidence type="ECO:0000256" key="3">
    <source>
        <dbReference type="ARBA" id="ARBA00022692"/>
    </source>
</evidence>
<reference evidence="13" key="3">
    <citation type="submission" date="2025-09" db="UniProtKB">
        <authorList>
            <consortium name="Ensembl"/>
        </authorList>
    </citation>
    <scope>IDENTIFICATION</scope>
</reference>
<reference evidence="13" key="2">
    <citation type="submission" date="2025-08" db="UniProtKB">
        <authorList>
            <consortium name="Ensembl"/>
        </authorList>
    </citation>
    <scope>IDENTIFICATION</scope>
</reference>
<evidence type="ECO:0000256" key="8">
    <source>
        <dbReference type="ARBA" id="ARBA00040896"/>
    </source>
</evidence>
<keyword evidence="6 10" id="KW-0472">Membrane</keyword>
<evidence type="ECO:0000256" key="2">
    <source>
        <dbReference type="ARBA" id="ARBA00008284"/>
    </source>
</evidence>
<name>A0A8B9T3Q4_ANAPL</name>
<proteinExistence type="inferred from homology"/>
<dbReference type="AlphaFoldDB" id="A0A8B9T3Q4"/>
<protein>
    <recommendedName>
        <fullName evidence="8">TM2 domain-containing protein 2</fullName>
    </recommendedName>
</protein>
<sequence length="207" mass="22261">MSRRRGGPLGYALLCGQAALLLANLLLLRGASRAAPNNASEPDPTGQDPPANAWAYSDPQAPLVLCTYLPEEFVECEEPVDHGGNATAQQELGHGCVKFGGQAHGDVDHTRVQCRALDGIECAEPRSFLRGSKPCIRYTGHYFITTLLYSFFLGCFGVDRFCLGHTGTAVGKLLTLGGLGIWWFVDLILLITGGLMPSDGSNWCTVY</sequence>
<comment type="subcellular location">
    <subcellularLocation>
        <location evidence="1">Membrane</location>
        <topology evidence="1">Multi-pass membrane protein</topology>
    </subcellularLocation>
</comment>
<dbReference type="PANTHER" id="PTHR21016">
    <property type="entry name" value="BETA-AMYLOID BINDING PROTEIN-RELATED"/>
    <property type="match status" value="1"/>
</dbReference>
<dbReference type="Ensembl" id="ENSAPLT00020016268.1">
    <property type="protein sequence ID" value="ENSAPLP00020015103.1"/>
    <property type="gene ID" value="ENSAPLG00020010952.1"/>
</dbReference>
<feature type="chain" id="PRO_5034521735" description="TM2 domain-containing protein 2" evidence="11">
    <location>
        <begin position="35"/>
        <end position="207"/>
    </location>
</feature>
<dbReference type="RefSeq" id="XP_027299400.1">
    <property type="nucleotide sequence ID" value="XM_027443599.3"/>
</dbReference>
<dbReference type="OrthoDB" id="408511at2759"/>
<evidence type="ECO:0000256" key="4">
    <source>
        <dbReference type="ARBA" id="ARBA00022729"/>
    </source>
</evidence>
<evidence type="ECO:0000256" key="7">
    <source>
        <dbReference type="ARBA" id="ARBA00023180"/>
    </source>
</evidence>
<evidence type="ECO:0000256" key="10">
    <source>
        <dbReference type="SAM" id="Phobius"/>
    </source>
</evidence>
<dbReference type="InterPro" id="IPR007829">
    <property type="entry name" value="TM2"/>
</dbReference>
<feature type="transmembrane region" description="Helical" evidence="10">
    <location>
        <begin position="142"/>
        <end position="161"/>
    </location>
</feature>
<evidence type="ECO:0000256" key="6">
    <source>
        <dbReference type="ARBA" id="ARBA00023136"/>
    </source>
</evidence>
<keyword evidence="4 11" id="KW-0732">Signal</keyword>
<dbReference type="PANTHER" id="PTHR21016:SF4">
    <property type="entry name" value="TM2 DOMAIN-CONTAINING PROTEIN 2"/>
    <property type="match status" value="1"/>
</dbReference>
<evidence type="ECO:0000256" key="9">
    <source>
        <dbReference type="SAM" id="MobiDB-lite"/>
    </source>
</evidence>
<gene>
    <name evidence="13" type="primary">TM2D2</name>
</gene>
<evidence type="ECO:0000256" key="1">
    <source>
        <dbReference type="ARBA" id="ARBA00004141"/>
    </source>
</evidence>